<feature type="domain" description="Thiolase C-terminal" evidence="7">
    <location>
        <begin position="275"/>
        <end position="390"/>
    </location>
</feature>
<dbReference type="AlphaFoldDB" id="A0A1F2WF83"/>
<dbReference type="InterPro" id="IPR020613">
    <property type="entry name" value="Thiolase_CS"/>
</dbReference>
<dbReference type="InterPro" id="IPR050215">
    <property type="entry name" value="Thiolase-like_sf_Thiolase"/>
</dbReference>
<dbReference type="GO" id="GO:0003988">
    <property type="term" value="F:acetyl-CoA C-acyltransferase activity"/>
    <property type="evidence" value="ECO:0007669"/>
    <property type="project" value="TreeGrafter"/>
</dbReference>
<gene>
    <name evidence="8" type="ORF">A2Y75_09260</name>
</gene>
<keyword evidence="2 5" id="KW-0808">Transferase</keyword>
<evidence type="ECO:0000256" key="1">
    <source>
        <dbReference type="ARBA" id="ARBA00010982"/>
    </source>
</evidence>
<dbReference type="InterPro" id="IPR002155">
    <property type="entry name" value="Thiolase"/>
</dbReference>
<dbReference type="EMBL" id="MELK01000053">
    <property type="protein sequence ID" value="OFW55499.1"/>
    <property type="molecule type" value="Genomic_DNA"/>
</dbReference>
<evidence type="ECO:0000256" key="2">
    <source>
        <dbReference type="ARBA" id="ARBA00022679"/>
    </source>
</evidence>
<dbReference type="Pfam" id="PF02803">
    <property type="entry name" value="Thiolase_C"/>
    <property type="match status" value="1"/>
</dbReference>
<accession>A0A1F2WF83</accession>
<feature type="active site" description="Proton acceptor" evidence="4">
    <location>
        <position position="347"/>
    </location>
</feature>
<dbReference type="InterPro" id="IPR020617">
    <property type="entry name" value="Thiolase_C"/>
</dbReference>
<evidence type="ECO:0000256" key="5">
    <source>
        <dbReference type="RuleBase" id="RU003557"/>
    </source>
</evidence>
<dbReference type="STRING" id="1797197.A2Y75_09260"/>
<comment type="similarity">
    <text evidence="1 5">Belongs to the thiolase-like superfamily. Thiolase family.</text>
</comment>
<dbReference type="SUPFAM" id="SSF53901">
    <property type="entry name" value="Thiolase-like"/>
    <property type="match status" value="2"/>
</dbReference>
<dbReference type="PROSITE" id="PS00737">
    <property type="entry name" value="THIOLASE_2"/>
    <property type="match status" value="1"/>
</dbReference>
<evidence type="ECO:0000313" key="8">
    <source>
        <dbReference type="EMBL" id="OFW55499.1"/>
    </source>
</evidence>
<comment type="caution">
    <text evidence="8">The sequence shown here is derived from an EMBL/GenBank/DDBJ whole genome shotgun (WGS) entry which is preliminary data.</text>
</comment>
<dbReference type="Gene3D" id="3.40.47.10">
    <property type="match status" value="1"/>
</dbReference>
<sequence length="393" mass="42813">MAELKECVLVDGVRTPNARAHPQKGWFRNRRPDELLTYVYQALFERNPKVKAEDVEAVFCGTANQTGMQNDIARLGWLASGLPECVATNGINQQCPSGMAATEHACRAIMAGEGDIYVASGVEDMMNVPMAMGMDFPPRIADRYNPAEIPMGPTAEKVAEAYGINREDTEKMAYWSHMRAKEARDSGKFKDEIVPIPGLDDEGNETMIDKDQWIRDNPSMEQMAGMQPAFKPDGVVTAATSSPLTVGAAALLLMSRDKADESGLGYHLRYGGGCMVGCDPTMMGIGPLLSTRKLLERLGLKPDDIDVWELNEAFGTQGLAVLRELGVEENAPFDKTNLWGGALALGHPLGESGVRLLVTLNNIMKNERPEARRAVAMLCGGFGNANSSMWEKV</sequence>
<dbReference type="PANTHER" id="PTHR43853">
    <property type="entry name" value="3-KETOACYL-COA THIOLASE, PEROXISOMAL"/>
    <property type="match status" value="1"/>
</dbReference>
<keyword evidence="3 5" id="KW-0012">Acyltransferase</keyword>
<dbReference type="GO" id="GO:0005737">
    <property type="term" value="C:cytoplasm"/>
    <property type="evidence" value="ECO:0007669"/>
    <property type="project" value="UniProtKB-ARBA"/>
</dbReference>
<feature type="domain" description="Thiolase N-terminal" evidence="6">
    <location>
        <begin position="8"/>
        <end position="257"/>
    </location>
</feature>
<feature type="active site" description="Proton acceptor" evidence="4">
    <location>
        <position position="379"/>
    </location>
</feature>
<proteinExistence type="inferred from homology"/>
<organism evidence="8 9">
    <name type="scientific">Candidatus Solincola sediminis</name>
    <dbReference type="NCBI Taxonomy" id="1797199"/>
    <lineage>
        <taxon>Bacteria</taxon>
        <taxon>Bacillati</taxon>
        <taxon>Actinomycetota</taxon>
        <taxon>Candidatus Geothermincolia</taxon>
        <taxon>Candidatus Geothermincolales</taxon>
        <taxon>Candidatus Geothermincolaceae</taxon>
        <taxon>Candidatus Solincola</taxon>
    </lineage>
</organism>
<evidence type="ECO:0000256" key="4">
    <source>
        <dbReference type="PIRSR" id="PIRSR000429-1"/>
    </source>
</evidence>
<dbReference type="InterPro" id="IPR020616">
    <property type="entry name" value="Thiolase_N"/>
</dbReference>
<evidence type="ECO:0000256" key="3">
    <source>
        <dbReference type="ARBA" id="ARBA00023315"/>
    </source>
</evidence>
<dbReference type="CDD" id="cd00751">
    <property type="entry name" value="thiolase"/>
    <property type="match status" value="1"/>
</dbReference>
<reference evidence="8 9" key="1">
    <citation type="journal article" date="2016" name="Nat. Commun.">
        <title>Thousands of microbial genomes shed light on interconnected biogeochemical processes in an aquifer system.</title>
        <authorList>
            <person name="Anantharaman K."/>
            <person name="Brown C.T."/>
            <person name="Hug L.A."/>
            <person name="Sharon I."/>
            <person name="Castelle C.J."/>
            <person name="Probst A.J."/>
            <person name="Thomas B.C."/>
            <person name="Singh A."/>
            <person name="Wilkins M.J."/>
            <person name="Karaoz U."/>
            <person name="Brodie E.L."/>
            <person name="Williams K.H."/>
            <person name="Hubbard S.S."/>
            <person name="Banfield J.F."/>
        </authorList>
    </citation>
    <scope>NUCLEOTIDE SEQUENCE [LARGE SCALE GENOMIC DNA]</scope>
</reference>
<dbReference type="InterPro" id="IPR016039">
    <property type="entry name" value="Thiolase-like"/>
</dbReference>
<evidence type="ECO:0000259" key="6">
    <source>
        <dbReference type="Pfam" id="PF00108"/>
    </source>
</evidence>
<dbReference type="GO" id="GO:0006635">
    <property type="term" value="P:fatty acid beta-oxidation"/>
    <property type="evidence" value="ECO:0007669"/>
    <property type="project" value="TreeGrafter"/>
</dbReference>
<dbReference type="Pfam" id="PF00108">
    <property type="entry name" value="Thiolase_N"/>
    <property type="match status" value="1"/>
</dbReference>
<evidence type="ECO:0000313" key="9">
    <source>
        <dbReference type="Proteomes" id="UP000177876"/>
    </source>
</evidence>
<dbReference type="PIRSF" id="PIRSF000429">
    <property type="entry name" value="Ac-CoA_Ac_transf"/>
    <property type="match status" value="1"/>
</dbReference>
<protein>
    <submittedName>
        <fullName evidence="8">Acetyl-CoA acetyltransferase</fullName>
    </submittedName>
</protein>
<dbReference type="PANTHER" id="PTHR43853:SF11">
    <property type="entry name" value="3-KETOACYL-COA THIOLASE FADA"/>
    <property type="match status" value="1"/>
</dbReference>
<feature type="active site" description="Acyl-thioester intermediate" evidence="4">
    <location>
        <position position="95"/>
    </location>
</feature>
<name>A0A1F2WF83_9ACTN</name>
<dbReference type="GO" id="GO:0010124">
    <property type="term" value="P:phenylacetate catabolic process"/>
    <property type="evidence" value="ECO:0007669"/>
    <property type="project" value="TreeGrafter"/>
</dbReference>
<evidence type="ECO:0000259" key="7">
    <source>
        <dbReference type="Pfam" id="PF02803"/>
    </source>
</evidence>
<dbReference type="NCBIfam" id="TIGR01930">
    <property type="entry name" value="AcCoA-C-Actrans"/>
    <property type="match status" value="1"/>
</dbReference>
<dbReference type="Proteomes" id="UP000177876">
    <property type="component" value="Unassembled WGS sequence"/>
</dbReference>